<dbReference type="RefSeq" id="WP_024893291.1">
    <property type="nucleotide sequence ID" value="NZ_LWRZ01000067.1"/>
</dbReference>
<dbReference type="Proteomes" id="UP000094893">
    <property type="component" value="Unassembled WGS sequence"/>
</dbReference>
<proteinExistence type="predicted"/>
<evidence type="ECO:0000313" key="1">
    <source>
        <dbReference type="EMBL" id="OCX76224.1"/>
    </source>
</evidence>
<dbReference type="AlphaFoldDB" id="A0A1C2IPT5"/>
<sequence>MERAQEVKEYVLTSNPLYTGRKTDDSIVSPVQSVKGILHTKVQDHSKLSMTVDGKHVTVDLVTDALSDIPAKDKAAFSRAITDGAPVTFTAAEDHLQAHIAGVTRDIIIPVNHHEKMLPESLIDHKENMDVSGSTQKGVLVDFSRYRGAVIQAPDGKMILCSGLIKDSYRDDMSEEKALIGKMVSISQDPKKVLLDIQSLEQNLGKATPEKHVVVLTHRADLQNYTRSQQTEDLITSGKDARTIYHGGNSIAGKLDSAFPGYGSFRIEHPEYGNTVVTTGKKLFEGNPEAKTALDKASEAGKNVEISIDQTGKKVSVSIENGPVLVNESNTPSRPFGLLPKVQVVPHENQVFKGILMDVRSEETVELRTQKGPLLIEGTGGDLPKTTLEKMAGKMVEVRSGKDGELKVRSLEKERKERGFSIGR</sequence>
<gene>
    <name evidence="1" type="ORF">A6P07_02715</name>
</gene>
<organism evidence="1 2">
    <name type="scientific">Acidithiobacillus thiooxidans</name>
    <name type="common">Thiobacillus thiooxidans</name>
    <dbReference type="NCBI Taxonomy" id="930"/>
    <lineage>
        <taxon>Bacteria</taxon>
        <taxon>Pseudomonadati</taxon>
        <taxon>Pseudomonadota</taxon>
        <taxon>Acidithiobacillia</taxon>
        <taxon>Acidithiobacillales</taxon>
        <taxon>Acidithiobacillaceae</taxon>
        <taxon>Acidithiobacillus</taxon>
    </lineage>
</organism>
<dbReference type="EMBL" id="LWSA01000028">
    <property type="protein sequence ID" value="OCX76224.1"/>
    <property type="molecule type" value="Genomic_DNA"/>
</dbReference>
<comment type="caution">
    <text evidence="1">The sequence shown here is derived from an EMBL/GenBank/DDBJ whole genome shotgun (WGS) entry which is preliminary data.</text>
</comment>
<reference evidence="1 2" key="1">
    <citation type="journal article" date="2016" name="Int. J. Mol. Sci.">
        <title>Comparative genomics of the extreme acidophile Acidithiobacillus thiooxidans reveals intraspecific divergence and niche adaptation.</title>
        <authorList>
            <person name="Zhang X."/>
            <person name="Feng X."/>
            <person name="Tao J."/>
            <person name="Ma L."/>
            <person name="Xiao Y."/>
            <person name="Liang Y."/>
            <person name="Liu X."/>
            <person name="Yin H."/>
        </authorList>
    </citation>
    <scope>NUCLEOTIDE SEQUENCE [LARGE SCALE GENOMIC DNA]</scope>
    <source>
        <strain evidence="1 2">A02</strain>
    </source>
</reference>
<protein>
    <submittedName>
        <fullName evidence="1">Uncharacterized protein</fullName>
    </submittedName>
</protein>
<name>A0A1C2IPT5_ACITH</name>
<accession>A0A1C2IPT5</accession>
<evidence type="ECO:0000313" key="2">
    <source>
        <dbReference type="Proteomes" id="UP000094893"/>
    </source>
</evidence>